<dbReference type="RefSeq" id="WP_211549429.1">
    <property type="nucleotide sequence ID" value="NZ_JAGTUF010000012.1"/>
</dbReference>
<dbReference type="SUPFAM" id="SSF54637">
    <property type="entry name" value="Thioesterase/thiol ester dehydrase-isomerase"/>
    <property type="match status" value="1"/>
</dbReference>
<proteinExistence type="predicted"/>
<keyword evidence="1 3" id="KW-0378">Hydrolase</keyword>
<comment type="caution">
    <text evidence="3">The sequence shown here is derived from an EMBL/GenBank/DDBJ whole genome shotgun (WGS) entry which is preliminary data.</text>
</comment>
<dbReference type="PANTHER" id="PTHR42856:SF1">
    <property type="entry name" value="ACYL-COENZYME A THIOESTERASE PAAI"/>
    <property type="match status" value="1"/>
</dbReference>
<name>A0ABS5IFQ8_9PROT</name>
<evidence type="ECO:0000313" key="4">
    <source>
        <dbReference type="Proteomes" id="UP000680714"/>
    </source>
</evidence>
<feature type="domain" description="Thioesterase" evidence="2">
    <location>
        <begin position="54"/>
        <end position="128"/>
    </location>
</feature>
<dbReference type="InterPro" id="IPR006683">
    <property type="entry name" value="Thioestr_dom"/>
</dbReference>
<dbReference type="EMBL" id="JAGTUF010000012">
    <property type="protein sequence ID" value="MBR9972558.1"/>
    <property type="molecule type" value="Genomic_DNA"/>
</dbReference>
<dbReference type="GO" id="GO:0016787">
    <property type="term" value="F:hydrolase activity"/>
    <property type="evidence" value="ECO:0007669"/>
    <property type="project" value="UniProtKB-KW"/>
</dbReference>
<dbReference type="EC" id="3.1.2.-" evidence="3"/>
<dbReference type="Gene3D" id="3.10.129.10">
    <property type="entry name" value="Hotdog Thioesterase"/>
    <property type="match status" value="1"/>
</dbReference>
<organism evidence="3 4">
    <name type="scientific">Magnetospirillum sulfuroxidans</name>
    <dbReference type="NCBI Taxonomy" id="611300"/>
    <lineage>
        <taxon>Bacteria</taxon>
        <taxon>Pseudomonadati</taxon>
        <taxon>Pseudomonadota</taxon>
        <taxon>Alphaproteobacteria</taxon>
        <taxon>Rhodospirillales</taxon>
        <taxon>Rhodospirillaceae</taxon>
        <taxon>Magnetospirillum</taxon>
    </lineage>
</organism>
<accession>A0ABS5IFQ8</accession>
<evidence type="ECO:0000313" key="3">
    <source>
        <dbReference type="EMBL" id="MBR9972558.1"/>
    </source>
</evidence>
<gene>
    <name evidence="3" type="primary">paaI</name>
    <name evidence="3" type="ORF">KEC16_12610</name>
</gene>
<protein>
    <submittedName>
        <fullName evidence="3">Hydroxyphenylacetyl-CoA thioesterase PaaI</fullName>
        <ecNumber evidence="3">3.1.2.-</ecNumber>
    </submittedName>
</protein>
<dbReference type="InterPro" id="IPR052723">
    <property type="entry name" value="Acyl-CoA_thioesterase_PaaI"/>
</dbReference>
<keyword evidence="4" id="KW-1185">Reference proteome</keyword>
<sequence length="152" mass="16029">MTDAAKRAKVAQLVLDTMYPKDNNAHAMGIVIEAIRPGYARAIMTVRTDMLNGHGSLHGGISYALADTAFAYACNSYNTNAVAAGCSIVYPAAGRDGDTLTAEAVETHLAGRNGVYDVTVSNQNGDVIALFRGQSRMVSGTVVPEQEIAKHV</sequence>
<evidence type="ECO:0000259" key="2">
    <source>
        <dbReference type="Pfam" id="PF03061"/>
    </source>
</evidence>
<evidence type="ECO:0000256" key="1">
    <source>
        <dbReference type="ARBA" id="ARBA00022801"/>
    </source>
</evidence>
<reference evidence="3 4" key="1">
    <citation type="submission" date="2021-04" db="EMBL/GenBank/DDBJ databases">
        <title>Magnetospirillum sulfuroxidans sp. nov., a facultative chemolithoautotrophic sulfur-oxidizing alphaproteobacterium isolated from freshwater sediment and proposals for Paramagetospirillum gen. nov., and Magnetospirillaceae fam. nov.</title>
        <authorList>
            <person name="Koziaeva V."/>
            <person name="Geelhoed J.S."/>
            <person name="Sorokin D.Y."/>
            <person name="Grouzdev D.S."/>
        </authorList>
    </citation>
    <scope>NUCLEOTIDE SEQUENCE [LARGE SCALE GENOMIC DNA]</scope>
    <source>
        <strain evidence="3 4">J10</strain>
    </source>
</reference>
<dbReference type="Proteomes" id="UP000680714">
    <property type="component" value="Unassembled WGS sequence"/>
</dbReference>
<dbReference type="Pfam" id="PF03061">
    <property type="entry name" value="4HBT"/>
    <property type="match status" value="1"/>
</dbReference>
<dbReference type="NCBIfam" id="TIGR02286">
    <property type="entry name" value="PaaD"/>
    <property type="match status" value="1"/>
</dbReference>
<dbReference type="CDD" id="cd03443">
    <property type="entry name" value="PaaI_thioesterase"/>
    <property type="match status" value="1"/>
</dbReference>
<dbReference type="InterPro" id="IPR003736">
    <property type="entry name" value="PAAI_dom"/>
</dbReference>
<dbReference type="NCBIfam" id="TIGR00369">
    <property type="entry name" value="unchar_dom_1"/>
    <property type="match status" value="1"/>
</dbReference>
<dbReference type="InterPro" id="IPR011973">
    <property type="entry name" value="PaaD"/>
</dbReference>
<dbReference type="InterPro" id="IPR029069">
    <property type="entry name" value="HotDog_dom_sf"/>
</dbReference>
<dbReference type="PANTHER" id="PTHR42856">
    <property type="entry name" value="ACYL-COENZYME A THIOESTERASE PAAI"/>
    <property type="match status" value="1"/>
</dbReference>